<comment type="subcellular location">
    <subcellularLocation>
        <location evidence="2">Nucleus</location>
        <location evidence="2">Nucleolus</location>
    </subcellularLocation>
    <subcellularLocation>
        <location evidence="3">Nucleus</location>
        <location evidence="3">Nucleoplasm</location>
    </subcellularLocation>
</comment>
<dbReference type="Pfam" id="PF22327">
    <property type="entry name" value="Nudt16-like"/>
    <property type="match status" value="1"/>
</dbReference>
<dbReference type="EMBL" id="CAHIKZ030000002">
    <property type="protein sequence ID" value="CAE1138268.1"/>
    <property type="molecule type" value="Genomic_DNA"/>
</dbReference>
<dbReference type="InterPro" id="IPR020084">
    <property type="entry name" value="NUDIX_hydrolase_CS"/>
</dbReference>
<dbReference type="GO" id="GO:1990174">
    <property type="term" value="F:phosphodiesterase decapping endonuclease activity"/>
    <property type="evidence" value="ECO:0007669"/>
    <property type="project" value="TreeGrafter"/>
</dbReference>
<dbReference type="Gene3D" id="3.90.79.10">
    <property type="entry name" value="Nucleoside Triphosphate Pyrophosphohydrolase"/>
    <property type="match status" value="1"/>
</dbReference>
<comment type="similarity">
    <text evidence="8">Belongs to the Nudix hydrolase family. NUDT16 subfamily.</text>
</comment>
<protein>
    <recommendedName>
        <fullName evidence="10">U8 snoRNA-decapping enzyme</fullName>
        <ecNumber evidence="9">3.6.1.64</ecNumber>
    </recommendedName>
    <alternativeName>
        <fullName evidence="13">IDP phosphatase</fullName>
    </alternativeName>
    <alternativeName>
        <fullName evidence="11">Inosine diphosphate phosphatase</fullName>
    </alternativeName>
    <alternativeName>
        <fullName evidence="12">Nucleoside diphosphate-linked moiety X motif 16</fullName>
    </alternativeName>
    <alternativeName>
        <fullName evidence="14">m7GpppN-mRNA hydrolase</fullName>
    </alternativeName>
</protein>
<evidence type="ECO:0000256" key="15">
    <source>
        <dbReference type="ARBA" id="ARBA00047661"/>
    </source>
</evidence>
<dbReference type="GO" id="GO:0006402">
    <property type="term" value="P:mRNA catabolic process"/>
    <property type="evidence" value="ECO:0007669"/>
    <property type="project" value="TreeGrafter"/>
</dbReference>
<dbReference type="GO" id="GO:0030515">
    <property type="term" value="F:snoRNA binding"/>
    <property type="evidence" value="ECO:0007669"/>
    <property type="project" value="TreeGrafter"/>
</dbReference>
<evidence type="ECO:0000256" key="12">
    <source>
        <dbReference type="ARBA" id="ARBA00041656"/>
    </source>
</evidence>
<evidence type="ECO:0000256" key="9">
    <source>
        <dbReference type="ARBA" id="ARBA00038899"/>
    </source>
</evidence>
<evidence type="ECO:0000256" key="1">
    <source>
        <dbReference type="ARBA" id="ARBA00001941"/>
    </source>
</evidence>
<dbReference type="GO" id="GO:0005730">
    <property type="term" value="C:nucleolus"/>
    <property type="evidence" value="ECO:0007669"/>
    <property type="project" value="UniProtKB-SubCell"/>
</dbReference>
<dbReference type="GO" id="GO:0140933">
    <property type="term" value="F:5'-(N(7)-methylguanosine 5'-triphospho)-[mRNA] hydrolase activity"/>
    <property type="evidence" value="ECO:0007669"/>
    <property type="project" value="UniProtKB-EC"/>
</dbReference>
<comment type="cofactor">
    <cofactor evidence="1">
        <name>Co(2+)</name>
        <dbReference type="ChEBI" id="CHEBI:48828"/>
    </cofactor>
</comment>
<evidence type="ECO:0000256" key="10">
    <source>
        <dbReference type="ARBA" id="ARBA00039871"/>
    </source>
</evidence>
<comment type="catalytic activity">
    <reaction evidence="15">
        <text>a 5'-end (N(7)-methyl 5'-triphosphoguanosine)-ribonucleoside in mRNA + H2O = N(7)-methyl-GDP + a 5'-end phospho-ribonucleoside in mRNA + 2 H(+)</text>
        <dbReference type="Rhea" id="RHEA:67484"/>
        <dbReference type="Rhea" id="RHEA-COMP:15692"/>
        <dbReference type="Rhea" id="RHEA-COMP:17167"/>
        <dbReference type="ChEBI" id="CHEBI:15377"/>
        <dbReference type="ChEBI" id="CHEBI:15378"/>
        <dbReference type="ChEBI" id="CHEBI:63714"/>
        <dbReference type="ChEBI" id="CHEBI:138282"/>
        <dbReference type="ChEBI" id="CHEBI:156461"/>
        <dbReference type="EC" id="3.6.1.62"/>
    </reaction>
    <physiologicalReaction direction="left-to-right" evidence="15">
        <dbReference type="Rhea" id="RHEA:67485"/>
    </physiologicalReaction>
</comment>
<evidence type="ECO:0000256" key="3">
    <source>
        <dbReference type="ARBA" id="ARBA00004642"/>
    </source>
</evidence>
<evidence type="ECO:0000259" key="18">
    <source>
        <dbReference type="PROSITE" id="PS51462"/>
    </source>
</evidence>
<dbReference type="EC" id="3.6.1.64" evidence="9"/>
<proteinExistence type="inferred from homology"/>
<evidence type="ECO:0000256" key="17">
    <source>
        <dbReference type="ARBA" id="ARBA00048945"/>
    </source>
</evidence>
<dbReference type="InterPro" id="IPR000086">
    <property type="entry name" value="NUDIX_hydrolase_dom"/>
</dbReference>
<evidence type="ECO:0000313" key="20">
    <source>
        <dbReference type="Proteomes" id="UP000597762"/>
    </source>
</evidence>
<comment type="caution">
    <text evidence="19">The sequence shown here is derived from an EMBL/GenBank/DDBJ whole genome shotgun (WGS) entry which is preliminary data.</text>
</comment>
<name>A0A812AJU9_ACAPH</name>
<feature type="domain" description="Nudix hydrolase" evidence="18">
    <location>
        <begin position="1"/>
        <end position="133"/>
    </location>
</feature>
<evidence type="ECO:0000256" key="2">
    <source>
        <dbReference type="ARBA" id="ARBA00004604"/>
    </source>
</evidence>
<dbReference type="InterPro" id="IPR015797">
    <property type="entry name" value="NUDIX_hydrolase-like_dom_sf"/>
</dbReference>
<dbReference type="PROSITE" id="PS00893">
    <property type="entry name" value="NUDIX_BOX"/>
    <property type="match status" value="1"/>
</dbReference>
<evidence type="ECO:0000256" key="13">
    <source>
        <dbReference type="ARBA" id="ARBA00042015"/>
    </source>
</evidence>
<comment type="catalytic activity">
    <reaction evidence="16">
        <text>IDP + H2O = IMP + phosphate + H(+)</text>
        <dbReference type="Rhea" id="RHEA:35207"/>
        <dbReference type="ChEBI" id="CHEBI:15377"/>
        <dbReference type="ChEBI" id="CHEBI:15378"/>
        <dbReference type="ChEBI" id="CHEBI:43474"/>
        <dbReference type="ChEBI" id="CHEBI:58053"/>
        <dbReference type="ChEBI" id="CHEBI:58280"/>
        <dbReference type="EC" id="3.6.1.64"/>
    </reaction>
    <physiologicalReaction direction="left-to-right" evidence="16">
        <dbReference type="Rhea" id="RHEA:35208"/>
    </physiologicalReaction>
</comment>
<organism evidence="19 20">
    <name type="scientific">Acanthosepion pharaonis</name>
    <name type="common">Pharaoh cuttlefish</name>
    <name type="synonym">Sepia pharaonis</name>
    <dbReference type="NCBI Taxonomy" id="158019"/>
    <lineage>
        <taxon>Eukaryota</taxon>
        <taxon>Metazoa</taxon>
        <taxon>Spiralia</taxon>
        <taxon>Lophotrochozoa</taxon>
        <taxon>Mollusca</taxon>
        <taxon>Cephalopoda</taxon>
        <taxon>Coleoidea</taxon>
        <taxon>Decapodiformes</taxon>
        <taxon>Sepiida</taxon>
        <taxon>Sepiina</taxon>
        <taxon>Sepiidae</taxon>
        <taxon>Acanthosepion</taxon>
    </lineage>
</organism>
<keyword evidence="7" id="KW-0539">Nucleus</keyword>
<dbReference type="OrthoDB" id="5950381at2759"/>
<evidence type="ECO:0000313" key="19">
    <source>
        <dbReference type="EMBL" id="CAE1138268.1"/>
    </source>
</evidence>
<sequence>MIFCRDESVLWTLYKRRAKVLMQLRFDGVIGFPGGLVDNGEGPIEAVNRELLEEAGISNDKCQIKASDHLISHYHKPKNLVLHFFTKEVSPKEFQAIEKGVMEAEDYGVETCGIIQPPLYTMGDGIRGLPAFLSNKFCGNARQQLLYALQTCKILEGKEIDKALLASQSLLK</sequence>
<evidence type="ECO:0000256" key="16">
    <source>
        <dbReference type="ARBA" id="ARBA00047875"/>
    </source>
</evidence>
<dbReference type="PANTHER" id="PTHR31699:SF1">
    <property type="entry name" value="U8 SNORNA-DECAPPING ENZYME"/>
    <property type="match status" value="1"/>
</dbReference>
<evidence type="ECO:0000256" key="4">
    <source>
        <dbReference type="ARBA" id="ARBA00022801"/>
    </source>
</evidence>
<evidence type="ECO:0000256" key="8">
    <source>
        <dbReference type="ARBA" id="ARBA00038173"/>
    </source>
</evidence>
<evidence type="ECO:0000256" key="5">
    <source>
        <dbReference type="ARBA" id="ARBA00022884"/>
    </source>
</evidence>
<keyword evidence="20" id="KW-1185">Reference proteome</keyword>
<keyword evidence="6" id="KW-0546">Nucleotide metabolism</keyword>
<keyword evidence="4 19" id="KW-0378">Hydrolase</keyword>
<keyword evidence="5" id="KW-0694">RNA-binding</keyword>
<dbReference type="PANTHER" id="PTHR31699">
    <property type="entry name" value="NUDIX T16 FAMILY MEMBER"/>
    <property type="match status" value="1"/>
</dbReference>
<dbReference type="GO" id="GO:1990003">
    <property type="term" value="F:IDP phosphatase activity"/>
    <property type="evidence" value="ECO:0007669"/>
    <property type="project" value="UniProtKB-EC"/>
</dbReference>
<reference evidence="19" key="1">
    <citation type="submission" date="2021-01" db="EMBL/GenBank/DDBJ databases">
        <authorList>
            <person name="Li R."/>
            <person name="Bekaert M."/>
        </authorList>
    </citation>
    <scope>NUCLEOTIDE SEQUENCE</scope>
    <source>
        <strain evidence="19">Farmed</strain>
    </source>
</reference>
<dbReference type="Proteomes" id="UP000597762">
    <property type="component" value="Unassembled WGS sequence"/>
</dbReference>
<evidence type="ECO:0000256" key="14">
    <source>
        <dbReference type="ARBA" id="ARBA00043162"/>
    </source>
</evidence>
<gene>
    <name evidence="19" type="ORF">SPHA_208</name>
</gene>
<dbReference type="GO" id="GO:0005654">
    <property type="term" value="C:nucleoplasm"/>
    <property type="evidence" value="ECO:0007669"/>
    <property type="project" value="UniProtKB-SubCell"/>
</dbReference>
<dbReference type="PROSITE" id="PS51462">
    <property type="entry name" value="NUDIX"/>
    <property type="match status" value="1"/>
</dbReference>
<dbReference type="GO" id="GO:0016077">
    <property type="term" value="P:sno(s)RNA catabolic process"/>
    <property type="evidence" value="ECO:0007669"/>
    <property type="project" value="TreeGrafter"/>
</dbReference>
<evidence type="ECO:0000256" key="11">
    <source>
        <dbReference type="ARBA" id="ARBA00041450"/>
    </source>
</evidence>
<dbReference type="AlphaFoldDB" id="A0A812AJU9"/>
<evidence type="ECO:0000256" key="6">
    <source>
        <dbReference type="ARBA" id="ARBA00023080"/>
    </source>
</evidence>
<evidence type="ECO:0000256" key="7">
    <source>
        <dbReference type="ARBA" id="ARBA00023242"/>
    </source>
</evidence>
<accession>A0A812AJU9</accession>
<dbReference type="InterPro" id="IPR054754">
    <property type="entry name" value="NudT16"/>
</dbReference>
<dbReference type="SUPFAM" id="SSF55811">
    <property type="entry name" value="Nudix"/>
    <property type="match status" value="1"/>
</dbReference>
<comment type="catalytic activity">
    <reaction evidence="17">
        <text>dIDP + H2O = dIMP + phosphate + H(+)</text>
        <dbReference type="Rhea" id="RHEA:35211"/>
        <dbReference type="ChEBI" id="CHEBI:15377"/>
        <dbReference type="ChEBI" id="CHEBI:15378"/>
        <dbReference type="ChEBI" id="CHEBI:43474"/>
        <dbReference type="ChEBI" id="CHEBI:61194"/>
        <dbReference type="ChEBI" id="CHEBI:62286"/>
        <dbReference type="EC" id="3.6.1.64"/>
    </reaction>
    <physiologicalReaction direction="left-to-right" evidence="17">
        <dbReference type="Rhea" id="RHEA:35212"/>
    </physiologicalReaction>
</comment>
<dbReference type="GO" id="GO:0009117">
    <property type="term" value="P:nucleotide metabolic process"/>
    <property type="evidence" value="ECO:0007669"/>
    <property type="project" value="UniProtKB-KW"/>
</dbReference>